<evidence type="ECO:0000313" key="7">
    <source>
        <dbReference type="Proteomes" id="UP000203464"/>
    </source>
</evidence>
<dbReference type="EMBL" id="FXYD01000002">
    <property type="protein sequence ID" value="SMX38278.1"/>
    <property type="molecule type" value="Genomic_DNA"/>
</dbReference>
<dbReference type="AlphaFoldDB" id="A0A238K5U2"/>
<dbReference type="PANTHER" id="PTHR33337">
    <property type="entry name" value="GFA DOMAIN-CONTAINING PROTEIN"/>
    <property type="match status" value="1"/>
</dbReference>
<evidence type="ECO:0000256" key="4">
    <source>
        <dbReference type="ARBA" id="ARBA00023239"/>
    </source>
</evidence>
<dbReference type="SUPFAM" id="SSF51316">
    <property type="entry name" value="Mss4-like"/>
    <property type="match status" value="1"/>
</dbReference>
<name>A0A238K5U2_9RHOB</name>
<keyword evidence="4" id="KW-0456">Lyase</keyword>
<dbReference type="GO" id="GO:0016846">
    <property type="term" value="F:carbon-sulfur lyase activity"/>
    <property type="evidence" value="ECO:0007669"/>
    <property type="project" value="InterPro"/>
</dbReference>
<evidence type="ECO:0000259" key="5">
    <source>
        <dbReference type="PROSITE" id="PS51891"/>
    </source>
</evidence>
<dbReference type="Pfam" id="PF04828">
    <property type="entry name" value="GFA"/>
    <property type="match status" value="1"/>
</dbReference>
<comment type="similarity">
    <text evidence="1">Belongs to the Gfa family.</text>
</comment>
<accession>A0A238K5U2</accession>
<gene>
    <name evidence="6" type="ORF">OCA8868_01771</name>
</gene>
<dbReference type="RefSeq" id="WP_179214817.1">
    <property type="nucleotide sequence ID" value="NZ_FXYD01000002.1"/>
</dbReference>
<dbReference type="PANTHER" id="PTHR33337:SF40">
    <property type="entry name" value="CENP-V_GFA DOMAIN-CONTAINING PROTEIN-RELATED"/>
    <property type="match status" value="1"/>
</dbReference>
<proteinExistence type="inferred from homology"/>
<evidence type="ECO:0000256" key="3">
    <source>
        <dbReference type="ARBA" id="ARBA00022833"/>
    </source>
</evidence>
<evidence type="ECO:0000256" key="2">
    <source>
        <dbReference type="ARBA" id="ARBA00022723"/>
    </source>
</evidence>
<dbReference type="Gene3D" id="3.90.1590.10">
    <property type="entry name" value="glutathione-dependent formaldehyde- activating enzyme (gfa)"/>
    <property type="match status" value="1"/>
</dbReference>
<dbReference type="InterPro" id="IPR006913">
    <property type="entry name" value="CENP-V/GFA"/>
</dbReference>
<evidence type="ECO:0000313" key="6">
    <source>
        <dbReference type="EMBL" id="SMX38278.1"/>
    </source>
</evidence>
<keyword evidence="3" id="KW-0862">Zinc</keyword>
<sequence>MTIRGGCLCNGIQFALQGELKDVGMCHCSQCRRASGTAFAAYTRVSLDGFKWTSGEDMTAKFQTSPGVYRPFCGRCGSPLGAVVGDGNKLDWVALGAVVGDPIVRPEAHIFAGSKAPWHEITDDLPLFEDWPPTTSEFHGRFN</sequence>
<keyword evidence="2" id="KW-0479">Metal-binding</keyword>
<dbReference type="Proteomes" id="UP000203464">
    <property type="component" value="Unassembled WGS sequence"/>
</dbReference>
<dbReference type="GO" id="GO:0046872">
    <property type="term" value="F:metal ion binding"/>
    <property type="evidence" value="ECO:0007669"/>
    <property type="project" value="UniProtKB-KW"/>
</dbReference>
<dbReference type="InterPro" id="IPR011057">
    <property type="entry name" value="Mss4-like_sf"/>
</dbReference>
<dbReference type="PROSITE" id="PS51891">
    <property type="entry name" value="CENP_V_GFA"/>
    <property type="match status" value="1"/>
</dbReference>
<feature type="domain" description="CENP-V/GFA" evidence="5">
    <location>
        <begin position="3"/>
        <end position="119"/>
    </location>
</feature>
<protein>
    <submittedName>
        <fullName evidence="6">Glutathione-dependent formaldehyde-activating enzyme</fullName>
    </submittedName>
</protein>
<keyword evidence="7" id="KW-1185">Reference proteome</keyword>
<evidence type="ECO:0000256" key="1">
    <source>
        <dbReference type="ARBA" id="ARBA00005495"/>
    </source>
</evidence>
<organism evidence="6 7">
    <name type="scientific">Octadecabacter ascidiaceicola</name>
    <dbReference type="NCBI Taxonomy" id="1655543"/>
    <lineage>
        <taxon>Bacteria</taxon>
        <taxon>Pseudomonadati</taxon>
        <taxon>Pseudomonadota</taxon>
        <taxon>Alphaproteobacteria</taxon>
        <taxon>Rhodobacterales</taxon>
        <taxon>Roseobacteraceae</taxon>
        <taxon>Octadecabacter</taxon>
    </lineage>
</organism>
<reference evidence="7" key="1">
    <citation type="submission" date="2017-05" db="EMBL/GenBank/DDBJ databases">
        <authorList>
            <person name="Rodrigo-Torres L."/>
            <person name="Arahal R. D."/>
            <person name="Lucena T."/>
        </authorList>
    </citation>
    <scope>NUCLEOTIDE SEQUENCE [LARGE SCALE GENOMIC DNA]</scope>
    <source>
        <strain evidence="7">CECT 8868</strain>
    </source>
</reference>